<evidence type="ECO:0000313" key="4">
    <source>
        <dbReference type="Proteomes" id="UP000540506"/>
    </source>
</evidence>
<evidence type="ECO:0000313" key="3">
    <source>
        <dbReference type="EMBL" id="MBB4926024.1"/>
    </source>
</evidence>
<sequence>MVTMTVPEEQLPEQPIELEEDEEPDESQAFFATVGKQLKILREKKGLTQRELADQLGYSEDLVSSIERGRRNAQPELLVAADDLLDAGGLLKAAVEDTKKARKPRVRHPAFFRDYARLEPEAVELNYYSTMAIPGLLQTPEYARHLFNVRRPLWDEQTIEWRLAARLARQEIMSRKWPPPMVSCLIEESVLQRPIGGSQIQKGQLESLLTFSKLRNGELQVMPTSCQDHTALDGSFTLLTPKGGPQVGYVEVQQVSRLITDFEEVRLLAAKYGTMRAQALTPRESQTLIEKMLGEL</sequence>
<dbReference type="CDD" id="cd00093">
    <property type="entry name" value="HTH_XRE"/>
    <property type="match status" value="1"/>
</dbReference>
<keyword evidence="4" id="KW-1185">Reference proteome</keyword>
<organism evidence="3 4">
    <name type="scientific">Kitasatospora kifunensis</name>
    <name type="common">Streptomyces kifunensis</name>
    <dbReference type="NCBI Taxonomy" id="58351"/>
    <lineage>
        <taxon>Bacteria</taxon>
        <taxon>Bacillati</taxon>
        <taxon>Actinomycetota</taxon>
        <taxon>Actinomycetes</taxon>
        <taxon>Kitasatosporales</taxon>
        <taxon>Streptomycetaceae</taxon>
        <taxon>Kitasatospora</taxon>
    </lineage>
</organism>
<dbReference type="Pfam" id="PF13560">
    <property type="entry name" value="HTH_31"/>
    <property type="match status" value="1"/>
</dbReference>
<dbReference type="AlphaFoldDB" id="A0A7W7VXV0"/>
<feature type="domain" description="HTH cro/C1-type" evidence="2">
    <location>
        <begin position="38"/>
        <end position="91"/>
    </location>
</feature>
<dbReference type="Gene3D" id="1.10.260.40">
    <property type="entry name" value="lambda repressor-like DNA-binding domains"/>
    <property type="match status" value="1"/>
</dbReference>
<dbReference type="InterPro" id="IPR043917">
    <property type="entry name" value="DUF5753"/>
</dbReference>
<dbReference type="Proteomes" id="UP000540506">
    <property type="component" value="Unassembled WGS sequence"/>
</dbReference>
<dbReference type="GO" id="GO:0003677">
    <property type="term" value="F:DNA binding"/>
    <property type="evidence" value="ECO:0007669"/>
    <property type="project" value="InterPro"/>
</dbReference>
<proteinExistence type="predicted"/>
<dbReference type="SUPFAM" id="SSF47413">
    <property type="entry name" value="lambda repressor-like DNA-binding domains"/>
    <property type="match status" value="1"/>
</dbReference>
<accession>A0A7W7VXV0</accession>
<protein>
    <submittedName>
        <fullName evidence="3">Transcriptional regulator with XRE-family HTH domain</fullName>
    </submittedName>
</protein>
<gene>
    <name evidence="3" type="ORF">FHR34_005017</name>
</gene>
<dbReference type="InterPro" id="IPR001387">
    <property type="entry name" value="Cro/C1-type_HTH"/>
</dbReference>
<dbReference type="EMBL" id="JACHJV010000001">
    <property type="protein sequence ID" value="MBB4926024.1"/>
    <property type="molecule type" value="Genomic_DNA"/>
</dbReference>
<dbReference type="Pfam" id="PF19054">
    <property type="entry name" value="DUF5753"/>
    <property type="match status" value="1"/>
</dbReference>
<feature type="compositionally biased region" description="Acidic residues" evidence="1">
    <location>
        <begin position="16"/>
        <end position="26"/>
    </location>
</feature>
<evidence type="ECO:0000259" key="2">
    <source>
        <dbReference type="PROSITE" id="PS50943"/>
    </source>
</evidence>
<comment type="caution">
    <text evidence="3">The sequence shown here is derived from an EMBL/GenBank/DDBJ whole genome shotgun (WGS) entry which is preliminary data.</text>
</comment>
<feature type="region of interest" description="Disordered" evidence="1">
    <location>
        <begin position="1"/>
        <end position="26"/>
    </location>
</feature>
<dbReference type="InterPro" id="IPR010982">
    <property type="entry name" value="Lambda_DNA-bd_dom_sf"/>
</dbReference>
<dbReference type="SMART" id="SM00530">
    <property type="entry name" value="HTH_XRE"/>
    <property type="match status" value="1"/>
</dbReference>
<evidence type="ECO:0000256" key="1">
    <source>
        <dbReference type="SAM" id="MobiDB-lite"/>
    </source>
</evidence>
<dbReference type="PROSITE" id="PS50943">
    <property type="entry name" value="HTH_CROC1"/>
    <property type="match status" value="1"/>
</dbReference>
<reference evidence="3 4" key="1">
    <citation type="submission" date="2020-08" db="EMBL/GenBank/DDBJ databases">
        <title>Sequencing the genomes of 1000 actinobacteria strains.</title>
        <authorList>
            <person name="Klenk H.-P."/>
        </authorList>
    </citation>
    <scope>NUCLEOTIDE SEQUENCE [LARGE SCALE GENOMIC DNA]</scope>
    <source>
        <strain evidence="3 4">DSM 41654</strain>
    </source>
</reference>
<name>A0A7W7VXV0_KITKI</name>